<proteinExistence type="predicted"/>
<dbReference type="Proteomes" id="UP000663851">
    <property type="component" value="Unassembled WGS sequence"/>
</dbReference>
<reference evidence="2" key="1">
    <citation type="submission" date="2021-02" db="EMBL/GenBank/DDBJ databases">
        <authorList>
            <person name="Nowell W R."/>
        </authorList>
    </citation>
    <scope>NUCLEOTIDE SEQUENCE</scope>
</reference>
<gene>
    <name evidence="2" type="ORF">HFQ381_LOCUS7801</name>
</gene>
<comment type="caution">
    <text evidence="2">The sequence shown here is derived from an EMBL/GenBank/DDBJ whole genome shotgun (WGS) entry which is preliminary data.</text>
</comment>
<evidence type="ECO:0000256" key="1">
    <source>
        <dbReference type="SAM" id="Phobius"/>
    </source>
</evidence>
<keyword evidence="1" id="KW-0472">Membrane</keyword>
<keyword evidence="1" id="KW-0812">Transmembrane</keyword>
<accession>A0A820CFZ9</accession>
<keyword evidence="1" id="KW-1133">Transmembrane helix</keyword>
<evidence type="ECO:0000313" key="2">
    <source>
        <dbReference type="EMBL" id="CAF4206671.1"/>
    </source>
</evidence>
<dbReference type="AlphaFoldDB" id="A0A820CFZ9"/>
<name>A0A820CFZ9_9BILA</name>
<evidence type="ECO:0000313" key="3">
    <source>
        <dbReference type="Proteomes" id="UP000663851"/>
    </source>
</evidence>
<organism evidence="2 3">
    <name type="scientific">Rotaria socialis</name>
    <dbReference type="NCBI Taxonomy" id="392032"/>
    <lineage>
        <taxon>Eukaryota</taxon>
        <taxon>Metazoa</taxon>
        <taxon>Spiralia</taxon>
        <taxon>Gnathifera</taxon>
        <taxon>Rotifera</taxon>
        <taxon>Eurotatoria</taxon>
        <taxon>Bdelloidea</taxon>
        <taxon>Philodinida</taxon>
        <taxon>Philodinidae</taxon>
        <taxon>Rotaria</taxon>
    </lineage>
</organism>
<sequence>MNQSASSDRKSLLLFNLIQQYEMCRQQSQCYGLIPPPQPPMLPELILDNSSFTLANHRQYTKSFFITLTMCIVLISICLLSVIFQFYYKLRQHHHQTKHTNLADDVATFSRIAPSSYDSLTPLTTATDQSPLSTIASMFNLNHQQVLPSDDQSFYHNHSPNIYEKIRLPSDHYYCSCYLCVQAYHHQQQQQQQQQYITSIHQLTPYYYTCESSSPSSHIVCQNCLLDNLHQANEYNCSSDQKEKSLKLLRTIMEIHILLFFQIAIAHFER</sequence>
<feature type="transmembrane region" description="Helical" evidence="1">
    <location>
        <begin position="64"/>
        <end position="88"/>
    </location>
</feature>
<protein>
    <submittedName>
        <fullName evidence="2">Uncharacterized protein</fullName>
    </submittedName>
</protein>
<dbReference type="EMBL" id="CAJOBO010000378">
    <property type="protein sequence ID" value="CAF4206671.1"/>
    <property type="molecule type" value="Genomic_DNA"/>
</dbReference>